<dbReference type="AlphaFoldDB" id="A0A2U2BAL4"/>
<reference evidence="4 5" key="1">
    <citation type="submission" date="2018-05" db="EMBL/GenBank/DDBJ databases">
        <title>Marinilabilia rubrum sp. nov., isolated from saltern sediment.</title>
        <authorList>
            <person name="Zhang R."/>
        </authorList>
    </citation>
    <scope>NUCLEOTIDE SEQUENCE [LARGE SCALE GENOMIC DNA]</scope>
    <source>
        <strain evidence="4 5">WTE16</strain>
    </source>
</reference>
<protein>
    <submittedName>
        <fullName evidence="4">DNA-binding response regulator</fullName>
    </submittedName>
</protein>
<comment type="caution">
    <text evidence="4">The sequence shown here is derived from an EMBL/GenBank/DDBJ whole genome shotgun (WGS) entry which is preliminary data.</text>
</comment>
<dbReference type="PROSITE" id="PS50930">
    <property type="entry name" value="HTH_LYTTR"/>
    <property type="match status" value="1"/>
</dbReference>
<dbReference type="OrthoDB" id="1490554at2"/>
<dbReference type="PANTHER" id="PTHR37299:SF1">
    <property type="entry name" value="STAGE 0 SPORULATION PROTEIN A HOMOLOG"/>
    <property type="match status" value="1"/>
</dbReference>
<name>A0A2U2BAL4_9BACT</name>
<gene>
    <name evidence="4" type="ORF">DDZ16_07010</name>
</gene>
<dbReference type="GO" id="GO:0003677">
    <property type="term" value="F:DNA binding"/>
    <property type="evidence" value="ECO:0007669"/>
    <property type="project" value="UniProtKB-KW"/>
</dbReference>
<keyword evidence="4" id="KW-0238">DNA-binding</keyword>
<accession>A0A2U2BAL4</accession>
<feature type="modified residue" description="4-aspartylphosphate" evidence="1">
    <location>
        <position position="55"/>
    </location>
</feature>
<dbReference type="Proteomes" id="UP000244956">
    <property type="component" value="Unassembled WGS sequence"/>
</dbReference>
<dbReference type="EMBL" id="QEWP01000004">
    <property type="protein sequence ID" value="PWE00102.1"/>
    <property type="molecule type" value="Genomic_DNA"/>
</dbReference>
<dbReference type="SMART" id="SM00448">
    <property type="entry name" value="REC"/>
    <property type="match status" value="1"/>
</dbReference>
<dbReference type="Gene3D" id="3.40.50.2300">
    <property type="match status" value="1"/>
</dbReference>
<evidence type="ECO:0000313" key="4">
    <source>
        <dbReference type="EMBL" id="PWE00102.1"/>
    </source>
</evidence>
<dbReference type="GO" id="GO:0000156">
    <property type="term" value="F:phosphorelay response regulator activity"/>
    <property type="evidence" value="ECO:0007669"/>
    <property type="project" value="InterPro"/>
</dbReference>
<dbReference type="Pfam" id="PF04397">
    <property type="entry name" value="LytTR"/>
    <property type="match status" value="1"/>
</dbReference>
<dbReference type="PANTHER" id="PTHR37299">
    <property type="entry name" value="TRANSCRIPTIONAL REGULATOR-RELATED"/>
    <property type="match status" value="1"/>
</dbReference>
<evidence type="ECO:0000259" key="3">
    <source>
        <dbReference type="PROSITE" id="PS50930"/>
    </source>
</evidence>
<feature type="domain" description="HTH LytTR-type" evidence="3">
    <location>
        <begin position="148"/>
        <end position="256"/>
    </location>
</feature>
<dbReference type="InterPro" id="IPR007492">
    <property type="entry name" value="LytTR_DNA-bd_dom"/>
</dbReference>
<dbReference type="InterPro" id="IPR046947">
    <property type="entry name" value="LytR-like"/>
</dbReference>
<keyword evidence="1" id="KW-0597">Phosphoprotein</keyword>
<evidence type="ECO:0000313" key="5">
    <source>
        <dbReference type="Proteomes" id="UP000244956"/>
    </source>
</evidence>
<organism evidence="4 5">
    <name type="scientific">Marinilabilia rubra</name>
    <dbReference type="NCBI Taxonomy" id="2162893"/>
    <lineage>
        <taxon>Bacteria</taxon>
        <taxon>Pseudomonadati</taxon>
        <taxon>Bacteroidota</taxon>
        <taxon>Bacteroidia</taxon>
        <taxon>Marinilabiliales</taxon>
        <taxon>Marinilabiliaceae</taxon>
        <taxon>Marinilabilia</taxon>
    </lineage>
</organism>
<dbReference type="Pfam" id="PF00072">
    <property type="entry name" value="Response_reg"/>
    <property type="match status" value="1"/>
</dbReference>
<dbReference type="SMART" id="SM00850">
    <property type="entry name" value="LytTR"/>
    <property type="match status" value="1"/>
</dbReference>
<dbReference type="InterPro" id="IPR011006">
    <property type="entry name" value="CheY-like_superfamily"/>
</dbReference>
<keyword evidence="5" id="KW-1185">Reference proteome</keyword>
<dbReference type="PROSITE" id="PS50110">
    <property type="entry name" value="RESPONSE_REGULATORY"/>
    <property type="match status" value="1"/>
</dbReference>
<sequence>MKVLIVEDEPLAAERLEKILNSLNHRIEVKGVCSSLASTLEWLKNNPSPDLGFFDIQLGDGTSFEIFDQVKVSFPVIFTTAYDQFAIKAFKVNSVDYLLKPLEQEDLQRAIAKYEQYHHPELNTLEIQKAVRTTAEMFSENLNYKERFIVNVGEHIRIVKTSDIACFYSEDKTTFLLTGHGRNYYLDQSLNQLENHLNPSCFFRTSRKEIINLDFVSDIVNYGRSRLKVKLNTGDASKEVIVSRDRIKSFRSWLAEEQ</sequence>
<feature type="domain" description="Response regulatory" evidence="2">
    <location>
        <begin position="2"/>
        <end position="115"/>
    </location>
</feature>
<dbReference type="RefSeq" id="WP_109263725.1">
    <property type="nucleotide sequence ID" value="NZ_QEWP01000004.1"/>
</dbReference>
<dbReference type="SUPFAM" id="SSF52172">
    <property type="entry name" value="CheY-like"/>
    <property type="match status" value="1"/>
</dbReference>
<evidence type="ECO:0000259" key="2">
    <source>
        <dbReference type="PROSITE" id="PS50110"/>
    </source>
</evidence>
<evidence type="ECO:0000256" key="1">
    <source>
        <dbReference type="PROSITE-ProRule" id="PRU00169"/>
    </source>
</evidence>
<dbReference type="InterPro" id="IPR001789">
    <property type="entry name" value="Sig_transdc_resp-reg_receiver"/>
</dbReference>
<dbReference type="Gene3D" id="2.40.50.1020">
    <property type="entry name" value="LytTr DNA-binding domain"/>
    <property type="match status" value="1"/>
</dbReference>
<proteinExistence type="predicted"/>